<dbReference type="NCBIfam" id="TIGR02856">
    <property type="entry name" value="spore_yqfC"/>
    <property type="match status" value="1"/>
</dbReference>
<evidence type="ECO:0000313" key="1">
    <source>
        <dbReference type="EMBL" id="HEL65313.1"/>
    </source>
</evidence>
<name>A0A7C2ICL3_9THEO</name>
<organism evidence="1">
    <name type="scientific">Ammonifex degensii</name>
    <dbReference type="NCBI Taxonomy" id="42838"/>
    <lineage>
        <taxon>Bacteria</taxon>
        <taxon>Bacillati</taxon>
        <taxon>Bacillota</taxon>
        <taxon>Clostridia</taxon>
        <taxon>Thermoanaerobacterales</taxon>
        <taxon>Thermoanaerobacteraceae</taxon>
        <taxon>Ammonifex</taxon>
    </lineage>
</organism>
<dbReference type="EMBL" id="DSMU01000086">
    <property type="protein sequence ID" value="HEL65313.1"/>
    <property type="molecule type" value="Genomic_DNA"/>
</dbReference>
<comment type="caution">
    <text evidence="1">The sequence shown here is derived from an EMBL/GenBank/DDBJ whole genome shotgun (WGS) entry which is preliminary data.</text>
</comment>
<proteinExistence type="predicted"/>
<dbReference type="Pfam" id="PF07873">
    <property type="entry name" value="YabP"/>
    <property type="match status" value="1"/>
</dbReference>
<reference evidence="1" key="1">
    <citation type="journal article" date="2020" name="mSystems">
        <title>Genome- and Community-Level Interaction Insights into Carbon Utilization and Element Cycling Functions of Hydrothermarchaeota in Hydrothermal Sediment.</title>
        <authorList>
            <person name="Zhou Z."/>
            <person name="Liu Y."/>
            <person name="Xu W."/>
            <person name="Pan J."/>
            <person name="Luo Z.H."/>
            <person name="Li M."/>
        </authorList>
    </citation>
    <scope>NUCLEOTIDE SEQUENCE [LARGE SCALE GENOMIC DNA]</scope>
    <source>
        <strain evidence="1">SpSt-300</strain>
    </source>
</reference>
<protein>
    <submittedName>
        <fullName evidence="1">Sporulation protein YqfC</fullName>
    </submittedName>
</protein>
<dbReference type="AlphaFoldDB" id="A0A7C2ICL3"/>
<sequence length="93" mass="10616">MRWREFREQFRRKAAAALELPGEVAFDLPKIIITGNLQVLIENHRGIVAYDQEMVRVLVEAGEVTVSGRNLVIRSIVPEEIVIEGEIREVSFV</sequence>
<dbReference type="InterPro" id="IPR022477">
    <property type="entry name" value="Spore_YqfC"/>
</dbReference>
<dbReference type="InterPro" id="IPR022476">
    <property type="entry name" value="Spore_YabP/YqfC"/>
</dbReference>
<gene>
    <name evidence="1" type="primary">yqfC</name>
    <name evidence="1" type="ORF">ENQ34_01340</name>
</gene>
<accession>A0A7C2ICL3</accession>